<evidence type="ECO:0000313" key="2">
    <source>
        <dbReference type="Proteomes" id="UP000246099"/>
    </source>
</evidence>
<organism evidence="1 2">
    <name type="scientific">Chitinophaga alhagiae</name>
    <dbReference type="NCBI Taxonomy" id="2203219"/>
    <lineage>
        <taxon>Bacteria</taxon>
        <taxon>Pseudomonadati</taxon>
        <taxon>Bacteroidota</taxon>
        <taxon>Chitinophagia</taxon>
        <taxon>Chitinophagales</taxon>
        <taxon>Chitinophagaceae</taxon>
        <taxon>Chitinophaga</taxon>
    </lineage>
</organism>
<dbReference type="EMBL" id="CP029600">
    <property type="protein sequence ID" value="AWO01675.1"/>
    <property type="molecule type" value="Genomic_DNA"/>
</dbReference>
<sequence>MHEEQLRAVIAGFIHQLHETGGNSISHVTVTVHGELQHFSPDREINAIPVTRIKGVSSLSYQEMPIEAPLANRVTIITTG</sequence>
<proteinExistence type="predicted"/>
<keyword evidence="2" id="KW-1185">Reference proteome</keyword>
<name>A0ABM6WCH3_9BACT</name>
<protein>
    <submittedName>
        <fullName evidence="1">Uncharacterized protein</fullName>
    </submittedName>
</protein>
<evidence type="ECO:0000313" key="1">
    <source>
        <dbReference type="EMBL" id="AWO01675.1"/>
    </source>
</evidence>
<gene>
    <name evidence="1" type="ORF">DLD77_08180</name>
</gene>
<dbReference type="Proteomes" id="UP000246099">
    <property type="component" value="Chromosome"/>
</dbReference>
<accession>A0ABM6WCH3</accession>
<reference evidence="1 2" key="1">
    <citation type="submission" date="2018-05" db="EMBL/GenBank/DDBJ databases">
        <title>Chitinophaga sp. nov., isolated from rhizosphere soil of Alhagi.</title>
        <authorList>
            <person name="Liu Y."/>
        </authorList>
    </citation>
    <scope>NUCLEOTIDE SEQUENCE [LARGE SCALE GENOMIC DNA]</scope>
    <source>
        <strain evidence="1 2">T22</strain>
    </source>
</reference>